<dbReference type="Pfam" id="PF00544">
    <property type="entry name" value="Pectate_lyase_4"/>
    <property type="match status" value="1"/>
</dbReference>
<dbReference type="PANTHER" id="PTHR31683:SF67">
    <property type="entry name" value="PECTIN LYASE F-RELATED"/>
    <property type="match status" value="1"/>
</dbReference>
<keyword evidence="1" id="KW-1015">Disulfide bond</keyword>
<reference evidence="6" key="1">
    <citation type="submission" date="2021-02" db="EMBL/GenBank/DDBJ databases">
        <authorList>
            <person name="Palmer J.M."/>
        </authorList>
    </citation>
    <scope>NUCLEOTIDE SEQUENCE</scope>
    <source>
        <strain evidence="6">SCRP23</strain>
    </source>
</reference>
<dbReference type="OrthoDB" id="1637350at2759"/>
<dbReference type="PANTHER" id="PTHR31683">
    <property type="entry name" value="PECTATE LYASE 18-RELATED"/>
    <property type="match status" value="1"/>
</dbReference>
<feature type="chain" id="PRO_5035788904" description="Pectate lyase domain-containing protein" evidence="4">
    <location>
        <begin position="27"/>
        <end position="547"/>
    </location>
</feature>
<keyword evidence="2" id="KW-0325">Glycoprotein</keyword>
<name>A0A8T1WI24_9STRA</name>
<evidence type="ECO:0000256" key="4">
    <source>
        <dbReference type="SAM" id="SignalP"/>
    </source>
</evidence>
<dbReference type="AlphaFoldDB" id="A0A8T1WI24"/>
<sequence>MSVVRHQVCMLTFAAAVLVLVQNAVAASVVVGTPPGFAAGTTGGGDAKPEYPTTTDELEKLLSDDQPRVIVLKQNFTFIGTVGSTTEKGCRAKNALDCIAKNSGFEPQDTITTSFSTCDGESVDVTYDKAAKTPLIIASDKTLVGEGTNGVLDGRGIEITGSNVIVQNIHITNLNPHLVWGGDGISLNGDDDNPPTGVWIDHVKVSSVGRQMVVVNFCGAQSVTISNCDFDGNTKYSSSCDGRHYWGFMFIGKKTTLSFLNNYIHKTSGRSPKIGATTDPTETVVVHAANNYFEDNSGHAFDVSTSGYVLAEGNYFESVKTTIAESTDGNFLVPDSAGDCTASIGRDCELNVLTESGELTGKSEEAASTKIGEYKKEIGGYSVVAASKFSPSSSNFGVGDLGGGVAQTSDSSGSPATPTSGSETETTSANGSSGGPATSSSGSKPAEDNETQAATPSPENNETPATTPSTEDNEAPAATPSPEDNETSPASHETEQTTQGATEAPSTDAPSTANEASSDNMPGTVVPYTDTDSVTQLSLDAPNSNRS</sequence>
<evidence type="ECO:0000256" key="1">
    <source>
        <dbReference type="ARBA" id="ARBA00023157"/>
    </source>
</evidence>
<evidence type="ECO:0000313" key="6">
    <source>
        <dbReference type="EMBL" id="KAG7393056.1"/>
    </source>
</evidence>
<feature type="compositionally biased region" description="Low complexity" evidence="3">
    <location>
        <begin position="408"/>
        <end position="443"/>
    </location>
</feature>
<proteinExistence type="predicted"/>
<dbReference type="GO" id="GO:0030570">
    <property type="term" value="F:pectate lyase activity"/>
    <property type="evidence" value="ECO:0007669"/>
    <property type="project" value="InterPro"/>
</dbReference>
<dbReference type="Proteomes" id="UP000693981">
    <property type="component" value="Unassembled WGS sequence"/>
</dbReference>
<dbReference type="InterPro" id="IPR002022">
    <property type="entry name" value="Pec_lyase"/>
</dbReference>
<keyword evidence="4" id="KW-0732">Signal</keyword>
<evidence type="ECO:0000256" key="2">
    <source>
        <dbReference type="ARBA" id="ARBA00023180"/>
    </source>
</evidence>
<organism evidence="6 7">
    <name type="scientific">Phytophthora boehmeriae</name>
    <dbReference type="NCBI Taxonomy" id="109152"/>
    <lineage>
        <taxon>Eukaryota</taxon>
        <taxon>Sar</taxon>
        <taxon>Stramenopiles</taxon>
        <taxon>Oomycota</taxon>
        <taxon>Peronosporomycetes</taxon>
        <taxon>Peronosporales</taxon>
        <taxon>Peronosporaceae</taxon>
        <taxon>Phytophthora</taxon>
    </lineage>
</organism>
<protein>
    <recommendedName>
        <fullName evidence="5">Pectate lyase domain-containing protein</fullName>
    </recommendedName>
</protein>
<dbReference type="SMART" id="SM00656">
    <property type="entry name" value="Amb_all"/>
    <property type="match status" value="1"/>
</dbReference>
<evidence type="ECO:0000259" key="5">
    <source>
        <dbReference type="SMART" id="SM00656"/>
    </source>
</evidence>
<gene>
    <name evidence="6" type="ORF">PHYBOEH_006198</name>
</gene>
<feature type="compositionally biased region" description="Polar residues" evidence="3">
    <location>
        <begin position="508"/>
        <end position="521"/>
    </location>
</feature>
<feature type="compositionally biased region" description="Polar residues" evidence="3">
    <location>
        <begin position="530"/>
        <end position="547"/>
    </location>
</feature>
<evidence type="ECO:0000256" key="3">
    <source>
        <dbReference type="SAM" id="MobiDB-lite"/>
    </source>
</evidence>
<feature type="region of interest" description="Disordered" evidence="3">
    <location>
        <begin position="400"/>
        <end position="547"/>
    </location>
</feature>
<dbReference type="InterPro" id="IPR045032">
    <property type="entry name" value="PEL"/>
</dbReference>
<keyword evidence="7" id="KW-1185">Reference proteome</keyword>
<evidence type="ECO:0000313" key="7">
    <source>
        <dbReference type="Proteomes" id="UP000693981"/>
    </source>
</evidence>
<comment type="caution">
    <text evidence="6">The sequence shown here is derived from an EMBL/GenBank/DDBJ whole genome shotgun (WGS) entry which is preliminary data.</text>
</comment>
<feature type="signal peptide" evidence="4">
    <location>
        <begin position="1"/>
        <end position="26"/>
    </location>
</feature>
<dbReference type="EMBL" id="JAGDFL010000326">
    <property type="protein sequence ID" value="KAG7393056.1"/>
    <property type="molecule type" value="Genomic_DNA"/>
</dbReference>
<feature type="compositionally biased region" description="Polar residues" evidence="3">
    <location>
        <begin position="451"/>
        <end position="470"/>
    </location>
</feature>
<accession>A0A8T1WI24</accession>
<feature type="domain" description="Pectate lyase" evidence="5">
    <location>
        <begin position="101"/>
        <end position="322"/>
    </location>
</feature>